<feature type="region of interest" description="Disordered" evidence="1">
    <location>
        <begin position="1"/>
        <end position="22"/>
    </location>
</feature>
<dbReference type="AlphaFoldDB" id="A0A0E9VC99"/>
<evidence type="ECO:0000256" key="1">
    <source>
        <dbReference type="SAM" id="MobiDB-lite"/>
    </source>
</evidence>
<reference evidence="2" key="1">
    <citation type="submission" date="2014-11" db="EMBL/GenBank/DDBJ databases">
        <authorList>
            <person name="Amaro Gonzalez C."/>
        </authorList>
    </citation>
    <scope>NUCLEOTIDE SEQUENCE</scope>
</reference>
<dbReference type="EMBL" id="GBXM01033482">
    <property type="protein sequence ID" value="JAH75095.1"/>
    <property type="molecule type" value="Transcribed_RNA"/>
</dbReference>
<organism evidence="2">
    <name type="scientific">Anguilla anguilla</name>
    <name type="common">European freshwater eel</name>
    <name type="synonym">Muraena anguilla</name>
    <dbReference type="NCBI Taxonomy" id="7936"/>
    <lineage>
        <taxon>Eukaryota</taxon>
        <taxon>Metazoa</taxon>
        <taxon>Chordata</taxon>
        <taxon>Craniata</taxon>
        <taxon>Vertebrata</taxon>
        <taxon>Euteleostomi</taxon>
        <taxon>Actinopterygii</taxon>
        <taxon>Neopterygii</taxon>
        <taxon>Teleostei</taxon>
        <taxon>Anguilliformes</taxon>
        <taxon>Anguillidae</taxon>
        <taxon>Anguilla</taxon>
    </lineage>
</organism>
<name>A0A0E9VC99_ANGAN</name>
<proteinExistence type="predicted"/>
<accession>A0A0E9VC99</accession>
<evidence type="ECO:0000313" key="2">
    <source>
        <dbReference type="EMBL" id="JAH75095.1"/>
    </source>
</evidence>
<sequence length="22" mass="2500">MTNSNHTAVCRLAEMHHMTNSN</sequence>
<protein>
    <submittedName>
        <fullName evidence="2">Uncharacterized protein</fullName>
    </submittedName>
</protein>
<reference evidence="2" key="2">
    <citation type="journal article" date="2015" name="Fish Shellfish Immunol.">
        <title>Early steps in the European eel (Anguilla anguilla)-Vibrio vulnificus interaction in the gills: Role of the RtxA13 toxin.</title>
        <authorList>
            <person name="Callol A."/>
            <person name="Pajuelo D."/>
            <person name="Ebbesson L."/>
            <person name="Teles M."/>
            <person name="MacKenzie S."/>
            <person name="Amaro C."/>
        </authorList>
    </citation>
    <scope>NUCLEOTIDE SEQUENCE</scope>
</reference>
<feature type="compositionally biased region" description="Basic and acidic residues" evidence="1">
    <location>
        <begin position="13"/>
        <end position="22"/>
    </location>
</feature>